<feature type="compositionally biased region" description="Basic and acidic residues" evidence="1">
    <location>
        <begin position="511"/>
        <end position="521"/>
    </location>
</feature>
<organism evidence="2 3">
    <name type="scientific">Aquatica leii</name>
    <dbReference type="NCBI Taxonomy" id="1421715"/>
    <lineage>
        <taxon>Eukaryota</taxon>
        <taxon>Metazoa</taxon>
        <taxon>Ecdysozoa</taxon>
        <taxon>Arthropoda</taxon>
        <taxon>Hexapoda</taxon>
        <taxon>Insecta</taxon>
        <taxon>Pterygota</taxon>
        <taxon>Neoptera</taxon>
        <taxon>Endopterygota</taxon>
        <taxon>Coleoptera</taxon>
        <taxon>Polyphaga</taxon>
        <taxon>Elateriformia</taxon>
        <taxon>Elateroidea</taxon>
        <taxon>Lampyridae</taxon>
        <taxon>Luciolinae</taxon>
        <taxon>Aquatica</taxon>
    </lineage>
</organism>
<evidence type="ECO:0000313" key="3">
    <source>
        <dbReference type="Proteomes" id="UP001353858"/>
    </source>
</evidence>
<evidence type="ECO:0000313" key="2">
    <source>
        <dbReference type="EMBL" id="KAK4878460.1"/>
    </source>
</evidence>
<name>A0AAN7SQK8_9COLE</name>
<feature type="region of interest" description="Disordered" evidence="1">
    <location>
        <begin position="497"/>
        <end position="521"/>
    </location>
</feature>
<dbReference type="PANTHER" id="PTHR40552">
    <property type="entry name" value="AT05186P-RELATED"/>
    <property type="match status" value="1"/>
</dbReference>
<protein>
    <submittedName>
        <fullName evidence="2">Uncharacterized protein</fullName>
    </submittedName>
</protein>
<keyword evidence="3" id="KW-1185">Reference proteome</keyword>
<comment type="caution">
    <text evidence="2">The sequence shown here is derived from an EMBL/GenBank/DDBJ whole genome shotgun (WGS) entry which is preliminary data.</text>
</comment>
<dbReference type="PANTHER" id="PTHR40552:SF6">
    <property type="entry name" value="FI09606P-RELATED"/>
    <property type="match status" value="1"/>
</dbReference>
<sequence>MPVAAYCYSMLLHPNKWTELVIDDILEIGTKLYQESISMLHMHSTHTELQFYQLAKYCVIETKKLNFQVYEPEIVGQIRSTDKKIYNINKGLQVFFKRQRAGVIKSHGLNVVVWKDKHYYFFDAKGRRKDLYVDVSGAAVLAHVYDIPALSTILLKHSDLGNRPFTISKISVTKILEKDEPEEDGSYDVMPERSHYNIIDENKAVVLGSFDLADLCFDFSRNKQAIAMATVCLVYSRITPPSSWHRKTIDKIMIIGNQLYLELVESENLLEMMLEHIPAIFTLGPYVVEILIYANIYADLMIKKGVSVLQKCLEKFFSTNTMAIVFIDKAALAIWTQRNMFYCFDPYSRNAEAFKCRNGNACVSMNSTIESVARTVATNFDNPNDIFYIHALKVVKVHRDPEPVFPKTMTMDDASPDSFKECRVKKSKRKAVHKPVTADFTESAVKELTPWDYLDQSIIEVGSTVGSLTPEQLPHMVHKFPSKIVLKPKDIPPYGKAIDLDSPSLSDTQIEPDRPEPMKNEGELDMTSWELTMEELELEDGLEEDQMGQEGEGVVDEEIEAYMAMNEFAQVQAESTGGYYRSAQVNTDITVSFLPIPRDILPLTDIRLKQKLLKQKEIERRRQMAIMQSSMGAPIITQSMELAKDSNFVDLPDNTQIILGSSDITNHGGDVDYMAPFICMMASAVAQKYLLSSWSKEIIDYTLRSGAKLYSLAKVRYDQVPILDVPKVSLGTTKFSILTEYLHDTVLKQRVLEETLIKVLFKKHECGLIATPSYACTVFLKNRLFYLFDCFGCNEVGLGEGPGKGGVACLSRFKNIHDLCKRIIYNKTKRDDAEEYEFSRFVVSACTSKPIPPKPGMYKFKDEDAESGADTTASETSTHPLRTNRVGYQLNEDFLTLQGTKALEGRNEIDYDELKRDHFVCICACLLLLNYPILRWDTKRVDYVIDQGNHIYDHAENLSISEKRIIRNILIYQNFFDIIITSVKIPGGNNRNLAMNLEWITSKRDYVLLQFPNCCYVIYKHNKYFHVFDPYPCTPNGAADESDEGKAGWCIFNTVQEMTSRIKKQIIKDGEHFLFYTFEVTSVSKAPKSLIVGQKLLDYEMNKADKPEKTGAPFNERDVWLLKDPLPWSRVRLYSANNTPRGRGNSWHCWDIEFPNDLYSLIGTFHQRDERFSDVTRGKQTLANIVVAIGMTEIYPLAEWTAAVLDSILISGDKYFLDCINQIKEKDYQFDTDDLQPKCVIFPYTFEVTLIPVIDGTMFIMRPNQFNLYKALKVFFDNYDKRKGMLCCDQGRTEKRFVGLGKTKMNEYFMFDCQINGLPMFMEHRGAAYILRCKTLKRLLYVLTLTLRGGDFFIFEIDISNIIPIQ</sequence>
<reference evidence="3" key="1">
    <citation type="submission" date="2023-01" db="EMBL/GenBank/DDBJ databases">
        <title>Key to firefly adult light organ development and bioluminescence: homeobox transcription factors regulate luciferase expression and transportation to peroxisome.</title>
        <authorList>
            <person name="Fu X."/>
        </authorList>
    </citation>
    <scope>NUCLEOTIDE SEQUENCE [LARGE SCALE GENOMIC DNA]</scope>
</reference>
<proteinExistence type="predicted"/>
<dbReference type="EMBL" id="JARPUR010000004">
    <property type="protein sequence ID" value="KAK4878460.1"/>
    <property type="molecule type" value="Genomic_DNA"/>
</dbReference>
<accession>A0AAN7SQK8</accession>
<evidence type="ECO:0000256" key="1">
    <source>
        <dbReference type="SAM" id="MobiDB-lite"/>
    </source>
</evidence>
<dbReference type="Proteomes" id="UP001353858">
    <property type="component" value="Unassembled WGS sequence"/>
</dbReference>
<dbReference type="Gene3D" id="3.90.70.120">
    <property type="match status" value="4"/>
</dbReference>
<gene>
    <name evidence="2" type="ORF">RN001_010966</name>
</gene>